<evidence type="ECO:0000256" key="13">
    <source>
        <dbReference type="ARBA" id="ARBA00023134"/>
    </source>
</evidence>
<dbReference type="PANTHER" id="PTHR34848:SF1">
    <property type="entry name" value="BIFUNCTIONAL ADENOSYLCOBALAMIN BIOSYNTHESIS PROTEIN COBU"/>
    <property type="match status" value="1"/>
</dbReference>
<evidence type="ECO:0000256" key="14">
    <source>
        <dbReference type="PIRNR" id="PIRNR006135"/>
    </source>
</evidence>
<evidence type="ECO:0000256" key="1">
    <source>
        <dbReference type="ARBA" id="ARBA00000312"/>
    </source>
</evidence>
<comment type="catalytic activity">
    <reaction evidence="1 14">
        <text>adenosylcob(III)inamide + ATP = adenosylcob(III)inamide phosphate + ADP + H(+)</text>
        <dbReference type="Rhea" id="RHEA:15769"/>
        <dbReference type="ChEBI" id="CHEBI:2480"/>
        <dbReference type="ChEBI" id="CHEBI:15378"/>
        <dbReference type="ChEBI" id="CHEBI:30616"/>
        <dbReference type="ChEBI" id="CHEBI:58502"/>
        <dbReference type="ChEBI" id="CHEBI:456216"/>
        <dbReference type="EC" id="2.7.1.156"/>
    </reaction>
</comment>
<keyword evidence="18" id="KW-1185">Reference proteome</keyword>
<dbReference type="PIRSF" id="PIRSF006135">
    <property type="entry name" value="CobU"/>
    <property type="match status" value="1"/>
</dbReference>
<comment type="pathway">
    <text evidence="5 14">Cofactor biosynthesis; adenosylcobalamin biosynthesis; adenosylcobalamin from cob(II)yrinate a,c-diamide: step 6/7.</text>
</comment>
<dbReference type="KEGG" id="slac:SKTS_29470"/>
<comment type="function">
    <text evidence="4 14">Catalyzes ATP-dependent phosphorylation of adenosylcobinamide and addition of GMP to adenosylcobinamide phosphate.</text>
</comment>
<comment type="catalytic activity">
    <reaction evidence="2 14">
        <text>adenosylcob(III)inamide phosphate + GTP + H(+) = adenosylcob(III)inamide-GDP + diphosphate</text>
        <dbReference type="Rhea" id="RHEA:22712"/>
        <dbReference type="ChEBI" id="CHEBI:15378"/>
        <dbReference type="ChEBI" id="CHEBI:33019"/>
        <dbReference type="ChEBI" id="CHEBI:37565"/>
        <dbReference type="ChEBI" id="CHEBI:58502"/>
        <dbReference type="ChEBI" id="CHEBI:60487"/>
        <dbReference type="EC" id="2.7.7.62"/>
    </reaction>
</comment>
<comment type="similarity">
    <text evidence="7 14">Belongs to the CobU/CobP family.</text>
</comment>
<dbReference type="FunFam" id="3.40.50.300:FF:001825">
    <property type="entry name" value="Bifunctional adenosylcobalamin biosynthesis protein"/>
    <property type="match status" value="1"/>
</dbReference>
<dbReference type="GO" id="GO:0009236">
    <property type="term" value="P:cobalamin biosynthetic process"/>
    <property type="evidence" value="ECO:0007669"/>
    <property type="project" value="UniProtKB-UniRule"/>
</dbReference>
<feature type="active site" description="GMP-histidine intermediate" evidence="15">
    <location>
        <position position="49"/>
    </location>
</feature>
<dbReference type="EC" id="2.7.1.156" evidence="14"/>
<dbReference type="InterPro" id="IPR027417">
    <property type="entry name" value="P-loop_NTPase"/>
</dbReference>
<feature type="binding site" evidence="16">
    <location>
        <begin position="33"/>
        <end position="35"/>
    </location>
    <ligand>
        <name>GTP</name>
        <dbReference type="ChEBI" id="CHEBI:37565"/>
    </ligand>
</feature>
<dbReference type="GO" id="GO:0005524">
    <property type="term" value="F:ATP binding"/>
    <property type="evidence" value="ECO:0007669"/>
    <property type="project" value="UniProtKB-UniRule"/>
</dbReference>
<feature type="binding site" evidence="16">
    <location>
        <position position="61"/>
    </location>
    <ligand>
        <name>GTP</name>
        <dbReference type="ChEBI" id="CHEBI:37565"/>
    </ligand>
</feature>
<dbReference type="RefSeq" id="WP_173066801.1">
    <property type="nucleotide sequence ID" value="NZ_AP022853.1"/>
</dbReference>
<gene>
    <name evidence="17" type="primary">cobP</name>
    <name evidence="17" type="ORF">SKTS_29470</name>
</gene>
<evidence type="ECO:0000256" key="11">
    <source>
        <dbReference type="ARBA" id="ARBA00022777"/>
    </source>
</evidence>
<comment type="catalytic activity">
    <reaction evidence="3">
        <text>adenosylcob(III)inamide + GTP = adenosylcob(III)inamide phosphate + GDP + H(+)</text>
        <dbReference type="Rhea" id="RHEA:15765"/>
        <dbReference type="ChEBI" id="CHEBI:2480"/>
        <dbReference type="ChEBI" id="CHEBI:15378"/>
        <dbReference type="ChEBI" id="CHEBI:37565"/>
        <dbReference type="ChEBI" id="CHEBI:58189"/>
        <dbReference type="ChEBI" id="CHEBI:58502"/>
        <dbReference type="EC" id="2.7.1.156"/>
    </reaction>
</comment>
<dbReference type="SUPFAM" id="SSF52540">
    <property type="entry name" value="P-loop containing nucleoside triphosphate hydrolases"/>
    <property type="match status" value="1"/>
</dbReference>
<dbReference type="GO" id="GO:0043752">
    <property type="term" value="F:adenosylcobinamide kinase activity"/>
    <property type="evidence" value="ECO:0007669"/>
    <property type="project" value="UniProtKB-EC"/>
</dbReference>
<evidence type="ECO:0000256" key="7">
    <source>
        <dbReference type="ARBA" id="ARBA00007490"/>
    </source>
</evidence>
<dbReference type="EC" id="2.7.7.62" evidence="14"/>
<evidence type="ECO:0000256" key="5">
    <source>
        <dbReference type="ARBA" id="ARBA00004692"/>
    </source>
</evidence>
<evidence type="ECO:0000256" key="6">
    <source>
        <dbReference type="ARBA" id="ARBA00005159"/>
    </source>
</evidence>
<accession>A0A6F8VFY0</accession>
<keyword evidence="12 14" id="KW-0067">ATP-binding</keyword>
<dbReference type="AlphaFoldDB" id="A0A6F8VFY0"/>
<feature type="binding site" evidence="16">
    <location>
        <position position="83"/>
    </location>
    <ligand>
        <name>GTP</name>
        <dbReference type="ChEBI" id="CHEBI:37565"/>
    </ligand>
</feature>
<dbReference type="CDD" id="cd00544">
    <property type="entry name" value="CobU"/>
    <property type="match status" value="1"/>
</dbReference>
<dbReference type="PANTHER" id="PTHR34848">
    <property type="match status" value="1"/>
</dbReference>
<keyword evidence="11 14" id="KW-0418">Kinase</keyword>
<reference evidence="18" key="1">
    <citation type="submission" date="2020-03" db="EMBL/GenBank/DDBJ databases">
        <title>Complete genome sequence of sulfur-oxidizing bacterium skT11.</title>
        <authorList>
            <person name="Kanda M."/>
            <person name="Kojima H."/>
            <person name="Fukui M."/>
        </authorList>
    </citation>
    <scope>NUCLEOTIDE SEQUENCE [LARGE SCALE GENOMIC DNA]</scope>
    <source>
        <strain evidence="18">skT11</strain>
    </source>
</reference>
<evidence type="ECO:0000256" key="9">
    <source>
        <dbReference type="ARBA" id="ARBA00022679"/>
    </source>
</evidence>
<keyword evidence="13 14" id="KW-0342">GTP-binding</keyword>
<name>A0A6F8VFY0_9PROT</name>
<evidence type="ECO:0000256" key="2">
    <source>
        <dbReference type="ARBA" id="ARBA00000711"/>
    </source>
</evidence>
<dbReference type="Pfam" id="PF02283">
    <property type="entry name" value="CobU"/>
    <property type="match status" value="1"/>
</dbReference>
<keyword evidence="9 14" id="KW-0808">Transferase</keyword>
<evidence type="ECO:0000256" key="12">
    <source>
        <dbReference type="ARBA" id="ARBA00022840"/>
    </source>
</evidence>
<evidence type="ECO:0000256" key="3">
    <source>
        <dbReference type="ARBA" id="ARBA00001522"/>
    </source>
</evidence>
<dbReference type="EMBL" id="AP022853">
    <property type="protein sequence ID" value="BCB28061.1"/>
    <property type="molecule type" value="Genomic_DNA"/>
</dbReference>
<keyword evidence="10 14" id="KW-0547">Nucleotide-binding</keyword>
<evidence type="ECO:0000256" key="15">
    <source>
        <dbReference type="PIRSR" id="PIRSR006135-1"/>
    </source>
</evidence>
<evidence type="ECO:0000256" key="16">
    <source>
        <dbReference type="PIRSR" id="PIRSR006135-2"/>
    </source>
</evidence>
<dbReference type="UniPathway" id="UPA00148">
    <property type="reaction ID" value="UER00236"/>
</dbReference>
<organism evidence="17 18">
    <name type="scientific">Sulfurimicrobium lacus</name>
    <dbReference type="NCBI Taxonomy" id="2715678"/>
    <lineage>
        <taxon>Bacteria</taxon>
        <taxon>Pseudomonadati</taxon>
        <taxon>Pseudomonadota</taxon>
        <taxon>Betaproteobacteria</taxon>
        <taxon>Nitrosomonadales</taxon>
        <taxon>Sulfuricellaceae</taxon>
        <taxon>Sulfurimicrobium</taxon>
    </lineage>
</organism>
<dbReference type="Gene3D" id="3.40.50.300">
    <property type="entry name" value="P-loop containing nucleotide triphosphate hydrolases"/>
    <property type="match status" value="1"/>
</dbReference>
<feature type="binding site" evidence="16">
    <location>
        <begin position="50"/>
        <end position="53"/>
    </location>
    <ligand>
        <name>GTP</name>
        <dbReference type="ChEBI" id="CHEBI:37565"/>
    </ligand>
</feature>
<evidence type="ECO:0000256" key="4">
    <source>
        <dbReference type="ARBA" id="ARBA00003889"/>
    </source>
</evidence>
<evidence type="ECO:0000256" key="8">
    <source>
        <dbReference type="ARBA" id="ARBA00022573"/>
    </source>
</evidence>
<dbReference type="Proteomes" id="UP000502260">
    <property type="component" value="Chromosome"/>
</dbReference>
<evidence type="ECO:0000256" key="10">
    <source>
        <dbReference type="ARBA" id="ARBA00022741"/>
    </source>
</evidence>
<dbReference type="GO" id="GO:0005525">
    <property type="term" value="F:GTP binding"/>
    <property type="evidence" value="ECO:0007669"/>
    <property type="project" value="UniProtKB-UniRule"/>
</dbReference>
<evidence type="ECO:0000313" key="17">
    <source>
        <dbReference type="EMBL" id="BCB28061.1"/>
    </source>
</evidence>
<comment type="pathway">
    <text evidence="6 14">Cofactor biosynthesis; adenosylcobalamin biosynthesis; adenosylcobalamin from cob(II)yrinate a,c-diamide: step 5/7.</text>
</comment>
<sequence>MSGELILGGARSGKSALAERLARESWLAVTYIATATAGDGEMSERIAHHRARRPAEWRVVEEPLRLASAMKAHAAPDRCLIVDCLTLWLNNLLAAEDESRLRDECDALLHTLPDLPGRILLVSNEVGMGIVPLGELSRRFCDEAGRLHQHLAQICDRVVFVAAGLPLVLKGNP</sequence>
<keyword evidence="8 14" id="KW-0169">Cobalamin biosynthesis</keyword>
<feature type="binding site" evidence="16">
    <location>
        <begin position="8"/>
        <end position="15"/>
    </location>
    <ligand>
        <name>GTP</name>
        <dbReference type="ChEBI" id="CHEBI:37565"/>
    </ligand>
</feature>
<evidence type="ECO:0000313" key="18">
    <source>
        <dbReference type="Proteomes" id="UP000502260"/>
    </source>
</evidence>
<dbReference type="GO" id="GO:0008820">
    <property type="term" value="F:cobinamide phosphate guanylyltransferase activity"/>
    <property type="evidence" value="ECO:0007669"/>
    <property type="project" value="UniProtKB-UniRule"/>
</dbReference>
<proteinExistence type="inferred from homology"/>
<dbReference type="NCBIfam" id="NF004469">
    <property type="entry name" value="PRK05800.1"/>
    <property type="match status" value="1"/>
</dbReference>
<dbReference type="InterPro" id="IPR003203">
    <property type="entry name" value="CobU/CobP"/>
</dbReference>
<protein>
    <recommendedName>
        <fullName evidence="14">Bifunctional adenosylcobalamin biosynthesis protein</fullName>
        <ecNumber evidence="14">2.7.1.156</ecNumber>
        <ecNumber evidence="14">2.7.7.62</ecNumber>
    </recommendedName>
</protein>